<protein>
    <submittedName>
        <fullName evidence="3">Uncharacterized protein</fullName>
    </submittedName>
</protein>
<reference evidence="3" key="1">
    <citation type="submission" date="2022-11" db="UniProtKB">
        <authorList>
            <consortium name="WormBaseParasite"/>
        </authorList>
    </citation>
    <scope>IDENTIFICATION</scope>
</reference>
<evidence type="ECO:0000313" key="3">
    <source>
        <dbReference type="WBParaSite" id="ACRNAN_scaffold2365.g7781.t1"/>
    </source>
</evidence>
<dbReference type="AlphaFoldDB" id="A0A914DE34"/>
<dbReference type="Proteomes" id="UP000887540">
    <property type="component" value="Unplaced"/>
</dbReference>
<feature type="region of interest" description="Disordered" evidence="1">
    <location>
        <begin position="27"/>
        <end position="78"/>
    </location>
</feature>
<keyword evidence="2" id="KW-1185">Reference proteome</keyword>
<name>A0A914DE34_9BILA</name>
<evidence type="ECO:0000256" key="1">
    <source>
        <dbReference type="SAM" id="MobiDB-lite"/>
    </source>
</evidence>
<sequence>MSIKGCDAMQNIQPWLVVHDSQMKTNAVSHQLQNDTLKSRKEYRPVKYGSKPTKSKDSTIEESSTEHGIMNKTDDPIL</sequence>
<accession>A0A914DE34</accession>
<proteinExistence type="predicted"/>
<dbReference type="WBParaSite" id="ACRNAN_scaffold2365.g7781.t1">
    <property type="protein sequence ID" value="ACRNAN_scaffold2365.g7781.t1"/>
    <property type="gene ID" value="ACRNAN_scaffold2365.g7781"/>
</dbReference>
<evidence type="ECO:0000313" key="2">
    <source>
        <dbReference type="Proteomes" id="UP000887540"/>
    </source>
</evidence>
<feature type="compositionally biased region" description="Polar residues" evidence="1">
    <location>
        <begin position="27"/>
        <end position="36"/>
    </location>
</feature>
<organism evidence="2 3">
    <name type="scientific">Acrobeloides nanus</name>
    <dbReference type="NCBI Taxonomy" id="290746"/>
    <lineage>
        <taxon>Eukaryota</taxon>
        <taxon>Metazoa</taxon>
        <taxon>Ecdysozoa</taxon>
        <taxon>Nematoda</taxon>
        <taxon>Chromadorea</taxon>
        <taxon>Rhabditida</taxon>
        <taxon>Tylenchina</taxon>
        <taxon>Cephalobomorpha</taxon>
        <taxon>Cephaloboidea</taxon>
        <taxon>Cephalobidae</taxon>
        <taxon>Acrobeloides</taxon>
    </lineage>
</organism>